<keyword evidence="2" id="KW-0812">Transmembrane</keyword>
<evidence type="ECO:0000313" key="4">
    <source>
        <dbReference type="Proteomes" id="UP000201169"/>
    </source>
</evidence>
<feature type="transmembrane region" description="Helical" evidence="2">
    <location>
        <begin position="17"/>
        <end position="36"/>
    </location>
</feature>
<keyword evidence="4" id="KW-1185">Reference proteome</keyword>
<sequence length="114" mass="13322">MFDSILSFLLSSASVDFFVGFLLGLAVASIICYKILTDRAKVQEESLKEKDRLLHDKEKEYQKLLNEKERLRLDEIKAKNEEIKELKAEINYLHKDLARHNMQESFVNVFGSEK</sequence>
<dbReference type="RefSeq" id="WP_094325018.1">
    <property type="nucleotide sequence ID" value="NZ_CP022347.1"/>
</dbReference>
<dbReference type="AlphaFoldDB" id="A0A222MX38"/>
<keyword evidence="2" id="KW-1133">Transmembrane helix</keyword>
<gene>
    <name evidence="3" type="ORF">CAV_0581</name>
</gene>
<evidence type="ECO:0000256" key="2">
    <source>
        <dbReference type="SAM" id="Phobius"/>
    </source>
</evidence>
<reference evidence="3 4" key="1">
    <citation type="submission" date="2017-07" db="EMBL/GenBank/DDBJ databases">
        <title>Analysis of two Campylobacter avium genomes and identification of a novel hippuricase gene.</title>
        <authorList>
            <person name="Miller W.G."/>
            <person name="Chapman M.H."/>
            <person name="Yee E."/>
            <person name="Revez J."/>
            <person name="Bono J.L."/>
            <person name="Rossi M."/>
        </authorList>
    </citation>
    <scope>NUCLEOTIDE SEQUENCE [LARGE SCALE GENOMIC DNA]</scope>
    <source>
        <strain evidence="3 4">LMG 24591</strain>
    </source>
</reference>
<dbReference type="KEGG" id="cavi:CAV_0581"/>
<evidence type="ECO:0000313" key="3">
    <source>
        <dbReference type="EMBL" id="ASQ30248.1"/>
    </source>
</evidence>
<dbReference type="EMBL" id="CP022347">
    <property type="protein sequence ID" value="ASQ30248.1"/>
    <property type="molecule type" value="Genomic_DNA"/>
</dbReference>
<proteinExistence type="predicted"/>
<name>A0A222MX38_9BACT</name>
<accession>A0A222MX38</accession>
<protein>
    <submittedName>
        <fullName evidence="3">Uncharacterized protein</fullName>
    </submittedName>
</protein>
<feature type="coiled-coil region" evidence="1">
    <location>
        <begin position="40"/>
        <end position="103"/>
    </location>
</feature>
<keyword evidence="2" id="KW-0472">Membrane</keyword>
<keyword evidence="1" id="KW-0175">Coiled coil</keyword>
<evidence type="ECO:0000256" key="1">
    <source>
        <dbReference type="SAM" id="Coils"/>
    </source>
</evidence>
<dbReference type="Proteomes" id="UP000201169">
    <property type="component" value="Chromosome"/>
</dbReference>
<organism evidence="3 4">
    <name type="scientific">Campylobacter avium LMG 24591</name>
    <dbReference type="NCBI Taxonomy" id="522484"/>
    <lineage>
        <taxon>Bacteria</taxon>
        <taxon>Pseudomonadati</taxon>
        <taxon>Campylobacterota</taxon>
        <taxon>Epsilonproteobacteria</taxon>
        <taxon>Campylobacterales</taxon>
        <taxon>Campylobacteraceae</taxon>
        <taxon>Campylobacter</taxon>
    </lineage>
</organism>